<keyword evidence="1" id="KW-0479">Metal-binding</keyword>
<evidence type="ECO:0000256" key="1">
    <source>
        <dbReference type="ARBA" id="ARBA00022723"/>
    </source>
</evidence>
<feature type="compositionally biased region" description="Basic and acidic residues" evidence="6">
    <location>
        <begin position="954"/>
        <end position="980"/>
    </location>
</feature>
<sequence length="1351" mass="148728">TDESLIDINPTATAEYEIQEIQQTKTDETLTADLNTTAVAEDVTQEIKADETLTVDFNTAAVAEDEIVSNNQTQQEIETKETLTIDINTTAAGVATVDEIPSVEHTDHQYAQTDDAIMFDINNATIAEDEISSNKQIRPDDALLSVTETDIISDDQIYRPQFENTLLDSSLIDEQPALNIDSPPTPPNLVAPSPKPAMSPSNPVTSPKPVTPPVTPPPSLACFCSVQTQTDPIEFVELVKWSNRDAVSNLSDAFTTTPKTSTLTEDMKSRLINIIQSSGKPAPDQWGVPVESVKPSGDVSNPKPFSSLTVNYSGSDGDFWNQTPVNKPVNRLNLDNDFWNTVPTTSKSVNLDNNALSPTSLASNPMKQPTPDSDSWGPDSPANKLTGQPSLDNKPTSQSTSVNDAWNKPTSQPISNVDGWGSAAPSSKPTNQFTPDVDSWGPASTTNKIIDDTSFTSKSANQPSADSDSWGLTSDTKKSAESAWTTTPSASKPVEQSAPDGDSWGPTSTTNKIVDDTSFTSKSANQPSADSDSWGLTSDTKKSAESAWTTTPSASKPAEQSAPDTDSWGLASNANKSVENSWGPAPSTSNDASSPDKQTPAWTSAPSTDQSNNLGGSAWGAKPTSDSFDVTPTDTFGGESNDWMKQAAAFSKELGNDVSSAGGAYETNEFDSNADLHKTSDTDWRNDERKEKGFDNNSNFRRDGGCRNCGEDGHFARDCPEKASGSLCYNCNQSGHISRDCPEKSVDNRSCYNCHKSGHLSKDCPERGSTSDASYQRPKVTPWSKHGPANMTAEEAWSAMMTADKDRDIDDFKEALEEFTKASPSETFVTIEKKLRENRCNARLVAFRRDIPLQNCLIDYQGNMDKTYVMNVIMGSPDVLAKTVGERPNSEEENLKWLADAGILRFTPEPICYNCEQKGHVTKDCPEPKKDVERHVPLSCQKCGSADHMTKFCKEPRSDFQSEARDRKSESRRFGEDDWNKPSFSMDSGGFDDKGRSRSRSKPSQTCHKCNGEGHIARECTEGGTGNYQGFRRNNSRDDGNDEYGSRHNNSRDDGNAEYGSRRNNSYGNSYDRNSRDDGNAEYGSRRNNSYGNSYDRNTKSYPNEPWAKKTDTEWKAGPTARTNDDNWEPSQGHTAREFTEGGTGNYQGFRRNNSRDDEYGSRRNNSRDDGNAEYGSRRNNSKDDGNAEYGSRRNNSRDDEYGSRRNNSRDDENAEYGSRRNNSYGNSYDRNTKSGPTARTSDDSWGSKPQQPSSTSAHWDSNYGTKKEDSWGSNKGDSHNRAYGGSKQEWNSYESKEENYSLNRGRNQQTKEVLSGRGDVLEHQGEQDSYRPRRKTSGDEQPSLVADPWW</sequence>
<feature type="region of interest" description="Disordered" evidence="6">
    <location>
        <begin position="176"/>
        <end position="214"/>
    </location>
</feature>
<protein>
    <submittedName>
        <fullName evidence="8">7479_t:CDS:1</fullName>
    </submittedName>
</protein>
<dbReference type="InterPro" id="IPR001878">
    <property type="entry name" value="Znf_CCHC"/>
</dbReference>
<proteinExistence type="predicted"/>
<feature type="compositionally biased region" description="Low complexity" evidence="6">
    <location>
        <begin position="199"/>
        <end position="208"/>
    </location>
</feature>
<feature type="compositionally biased region" description="Polar residues" evidence="6">
    <location>
        <begin position="1220"/>
        <end position="1265"/>
    </location>
</feature>
<dbReference type="PANTHER" id="PTHR47103">
    <property type="entry name" value="DNA-BINDING PROTEIN"/>
    <property type="match status" value="1"/>
</dbReference>
<evidence type="ECO:0000259" key="7">
    <source>
        <dbReference type="PROSITE" id="PS50158"/>
    </source>
</evidence>
<evidence type="ECO:0000256" key="2">
    <source>
        <dbReference type="ARBA" id="ARBA00022737"/>
    </source>
</evidence>
<feature type="compositionally biased region" description="Basic and acidic residues" evidence="6">
    <location>
        <begin position="1320"/>
        <end position="1332"/>
    </location>
</feature>
<feature type="region of interest" description="Disordered" evidence="6">
    <location>
        <begin position="760"/>
        <end position="788"/>
    </location>
</feature>
<feature type="compositionally biased region" description="Polar residues" evidence="6">
    <location>
        <begin position="1086"/>
        <end position="1102"/>
    </location>
</feature>
<dbReference type="Pfam" id="PF00098">
    <property type="entry name" value="zf-CCHC"/>
    <property type="match status" value="5"/>
</dbReference>
<keyword evidence="4" id="KW-0862">Zinc</keyword>
<feature type="compositionally biased region" description="Polar residues" evidence="6">
    <location>
        <begin position="1062"/>
        <end position="1072"/>
    </location>
</feature>
<feature type="domain" description="CCHC-type" evidence="7">
    <location>
        <begin position="728"/>
        <end position="743"/>
    </location>
</feature>
<dbReference type="Gene3D" id="4.10.60.10">
    <property type="entry name" value="Zinc finger, CCHC-type"/>
    <property type="match status" value="5"/>
</dbReference>
<dbReference type="InterPro" id="IPR036875">
    <property type="entry name" value="Znf_CCHC_sf"/>
</dbReference>
<feature type="region of interest" description="Disordered" evidence="6">
    <location>
        <begin position="954"/>
        <end position="1351"/>
    </location>
</feature>
<feature type="domain" description="CCHC-type" evidence="7">
    <location>
        <begin position="1007"/>
        <end position="1022"/>
    </location>
</feature>
<dbReference type="Proteomes" id="UP000789739">
    <property type="component" value="Unassembled WGS sequence"/>
</dbReference>
<evidence type="ECO:0000313" key="9">
    <source>
        <dbReference type="Proteomes" id="UP000789739"/>
    </source>
</evidence>
<feature type="compositionally biased region" description="Basic and acidic residues" evidence="6">
    <location>
        <begin position="1154"/>
        <end position="1171"/>
    </location>
</feature>
<dbReference type="SUPFAM" id="SSF57756">
    <property type="entry name" value="Retrovirus zinc finger-like domains"/>
    <property type="match status" value="4"/>
</dbReference>
<dbReference type="PROSITE" id="PS50158">
    <property type="entry name" value="ZF_CCHC"/>
    <property type="match status" value="5"/>
</dbReference>
<keyword evidence="2" id="KW-0677">Repeat</keyword>
<keyword evidence="9" id="KW-1185">Reference proteome</keyword>
<dbReference type="EMBL" id="CAJVPI010000052">
    <property type="protein sequence ID" value="CAG8467464.1"/>
    <property type="molecule type" value="Genomic_DNA"/>
</dbReference>
<evidence type="ECO:0000256" key="4">
    <source>
        <dbReference type="ARBA" id="ARBA00022833"/>
    </source>
</evidence>
<dbReference type="GO" id="GO:0003676">
    <property type="term" value="F:nucleic acid binding"/>
    <property type="evidence" value="ECO:0007669"/>
    <property type="project" value="InterPro"/>
</dbReference>
<organism evidence="8 9">
    <name type="scientific">Paraglomus brasilianum</name>
    <dbReference type="NCBI Taxonomy" id="144538"/>
    <lineage>
        <taxon>Eukaryota</taxon>
        <taxon>Fungi</taxon>
        <taxon>Fungi incertae sedis</taxon>
        <taxon>Mucoromycota</taxon>
        <taxon>Glomeromycotina</taxon>
        <taxon>Glomeromycetes</taxon>
        <taxon>Paraglomerales</taxon>
        <taxon>Paraglomeraceae</taxon>
        <taxon>Paraglomus</taxon>
    </lineage>
</organism>
<feature type="region of interest" description="Disordered" evidence="6">
    <location>
        <begin position="344"/>
        <end position="638"/>
    </location>
</feature>
<evidence type="ECO:0000313" key="8">
    <source>
        <dbReference type="EMBL" id="CAG8467464.1"/>
    </source>
</evidence>
<feature type="compositionally biased region" description="Pro residues" evidence="6">
    <location>
        <begin position="183"/>
        <end position="197"/>
    </location>
</feature>
<feature type="compositionally biased region" description="Polar residues" evidence="6">
    <location>
        <begin position="1301"/>
        <end position="1313"/>
    </location>
</feature>
<evidence type="ECO:0000256" key="5">
    <source>
        <dbReference type="PROSITE-ProRule" id="PRU00047"/>
    </source>
</evidence>
<feature type="compositionally biased region" description="Polar residues" evidence="6">
    <location>
        <begin position="344"/>
        <end position="373"/>
    </location>
</feature>
<feature type="compositionally biased region" description="Basic and acidic residues" evidence="6">
    <location>
        <begin position="674"/>
        <end position="690"/>
    </location>
</feature>
<feature type="compositionally biased region" description="Polar residues" evidence="6">
    <location>
        <begin position="383"/>
        <end position="415"/>
    </location>
</feature>
<feature type="compositionally biased region" description="Basic and acidic residues" evidence="6">
    <location>
        <begin position="1196"/>
        <end position="1212"/>
    </location>
</feature>
<reference evidence="8" key="1">
    <citation type="submission" date="2021-06" db="EMBL/GenBank/DDBJ databases">
        <authorList>
            <person name="Kallberg Y."/>
            <person name="Tangrot J."/>
            <person name="Rosling A."/>
        </authorList>
    </citation>
    <scope>NUCLEOTIDE SEQUENCE</scope>
    <source>
        <strain evidence="8">BR232B</strain>
    </source>
</reference>
<keyword evidence="3 5" id="KW-0863">Zinc-finger</keyword>
<feature type="compositionally biased region" description="Polar residues" evidence="6">
    <location>
        <begin position="442"/>
        <end position="474"/>
    </location>
</feature>
<evidence type="ECO:0000256" key="6">
    <source>
        <dbReference type="SAM" id="MobiDB-lite"/>
    </source>
</evidence>
<dbReference type="PANTHER" id="PTHR47103:SF8">
    <property type="entry name" value="DNA-BINDING PROTEIN"/>
    <property type="match status" value="1"/>
</dbReference>
<dbReference type="SMART" id="SM00343">
    <property type="entry name" value="ZnF_C2HC"/>
    <property type="match status" value="6"/>
</dbReference>
<gene>
    <name evidence="8" type="ORF">PBRASI_LOCUS904</name>
</gene>
<feature type="non-terminal residue" evidence="8">
    <location>
        <position position="1"/>
    </location>
</feature>
<feature type="region of interest" description="Disordered" evidence="6">
    <location>
        <begin position="663"/>
        <end position="690"/>
    </location>
</feature>
<feature type="compositionally biased region" description="Basic and acidic residues" evidence="6">
    <location>
        <begin position="1010"/>
        <end position="1021"/>
    </location>
</feature>
<feature type="compositionally biased region" description="Polar residues" evidence="6">
    <location>
        <begin position="624"/>
        <end position="634"/>
    </location>
</feature>
<feature type="compositionally biased region" description="Polar residues" evidence="6">
    <location>
        <begin position="424"/>
        <end position="434"/>
    </location>
</feature>
<evidence type="ECO:0000256" key="3">
    <source>
        <dbReference type="ARBA" id="ARBA00022771"/>
    </source>
</evidence>
<feature type="compositionally biased region" description="Basic and acidic residues" evidence="6">
    <location>
        <begin position="1035"/>
        <end position="1055"/>
    </location>
</feature>
<accession>A0A9N8W162</accession>
<name>A0A9N8W162_9GLOM</name>
<feature type="domain" description="CCHC-type" evidence="7">
    <location>
        <begin position="751"/>
        <end position="766"/>
    </location>
</feature>
<comment type="caution">
    <text evidence="8">The sequence shown here is derived from an EMBL/GenBank/DDBJ whole genome shotgun (WGS) entry which is preliminary data.</text>
</comment>
<feature type="domain" description="CCHC-type" evidence="7">
    <location>
        <begin position="706"/>
        <end position="721"/>
    </location>
</feature>
<dbReference type="GO" id="GO:0008270">
    <property type="term" value="F:zinc ion binding"/>
    <property type="evidence" value="ECO:0007669"/>
    <property type="project" value="UniProtKB-KW"/>
</dbReference>
<feature type="domain" description="CCHC-type" evidence="7">
    <location>
        <begin position="912"/>
        <end position="927"/>
    </location>
</feature>
<dbReference type="OrthoDB" id="2391219at2759"/>
<feature type="compositionally biased region" description="Polar residues" evidence="6">
    <location>
        <begin position="570"/>
        <end position="615"/>
    </location>
</feature>
<feature type="compositionally biased region" description="Polar residues" evidence="6">
    <location>
        <begin position="505"/>
        <end position="538"/>
    </location>
</feature>
<feature type="compositionally biased region" description="Basic and acidic residues" evidence="6">
    <location>
        <begin position="1266"/>
        <end position="1281"/>
    </location>
</feature>